<evidence type="ECO:0000313" key="2">
    <source>
        <dbReference type="Proteomes" id="UP000095472"/>
    </source>
</evidence>
<gene>
    <name evidence="1" type="ORF">BH720_033580</name>
</gene>
<name>A0ACD5GSW4_9CYAN</name>
<keyword evidence="2" id="KW-1185">Reference proteome</keyword>
<sequence length="427" mass="49882">MVAPRQIPPSLADEYTMNGQIRQEFWYFNDDYKQTTPKVYTLAQIESLIQAVAQRQSKYYGKMDLHLYEALEKYPIRDRTIAIMGSQYPWYESICLHYGGQPTVIDYHKIQSQHPGIQTLTIEEYDRHPLQFDAAFSISSFEHDGLGRYGDPLNPNADLQAMQKMKRILKHQGLLFCSVPVGQDKLVWNAHRIYGQNRLPYFLQGWEILDIFGLSLDIYQEDTGKQAKYQPIFVLRNTEKNISLEETKNHLNRQLLRTVSEPRTDVKLHLGCGTKRLPGFVHVDVRPDVKPDVVADITNLTDFTDNSADLIYFCHGFEHVRPHQVDSTLAEWKRVLKPGASCVYPCPILRFWRVFTFSIKFLLKILLILFTEDRIIQRILIIFLGIFPRFLRNYWKPDLSKFDVMMQRQLIPLIIKIIQPINSTDSP</sequence>
<reference evidence="1 2" key="1">
    <citation type="journal article" date="2016" name="Genome Announc.">
        <title>Draft Genome Sequence of the Thermotolerant Cyanobacterium Desertifilum sp. IPPAS B-1220.</title>
        <authorList>
            <person name="Mironov K.S."/>
            <person name="Sinetova M.A."/>
            <person name="Bolatkhan K."/>
            <person name="Zayadan B.K."/>
            <person name="Ustinova V.V."/>
            <person name="Kupriyanova E.V."/>
            <person name="Skrypnik A.N."/>
            <person name="Gogoleva N.E."/>
            <person name="Gogolev Y.V."/>
            <person name="Los D.A."/>
        </authorList>
    </citation>
    <scope>NUCLEOTIDE SEQUENCE [LARGE SCALE GENOMIC DNA]</scope>
    <source>
        <strain evidence="1 2">IPPAS B-1220</strain>
    </source>
</reference>
<evidence type="ECO:0000313" key="1">
    <source>
        <dbReference type="EMBL" id="XPM63973.1"/>
    </source>
</evidence>
<organism evidence="1 2">
    <name type="scientific">Desertifilum tharense IPPAS B-1220</name>
    <dbReference type="NCBI Taxonomy" id="1781255"/>
    <lineage>
        <taxon>Bacteria</taxon>
        <taxon>Bacillati</taxon>
        <taxon>Cyanobacteriota</taxon>
        <taxon>Cyanophyceae</taxon>
        <taxon>Desertifilales</taxon>
        <taxon>Desertifilaceae</taxon>
        <taxon>Desertifilum</taxon>
    </lineage>
</organism>
<dbReference type="Proteomes" id="UP000095472">
    <property type="component" value="Chromosome"/>
</dbReference>
<dbReference type="EMBL" id="CP182909">
    <property type="protein sequence ID" value="XPM63973.1"/>
    <property type="molecule type" value="Genomic_DNA"/>
</dbReference>
<protein>
    <submittedName>
        <fullName evidence="1">DUF268 domain-containing protein</fullName>
    </submittedName>
</protein>
<proteinExistence type="predicted"/>
<accession>A0ACD5GSW4</accession>